<sequence>MGIHYISGIASHIHYISDVQTILPLGHLYGNVQVEMPKHVDDEIIETIPYTGEYLVQGCYRVWIGVSRARGVKCVRCWNYTTQVCGASNTLWLLL</sequence>
<evidence type="ECO:0000313" key="3">
    <source>
        <dbReference type="Proteomes" id="UP000006729"/>
    </source>
</evidence>
<dbReference type="Proteomes" id="UP000006729">
    <property type="component" value="Chromosome 8"/>
</dbReference>
<dbReference type="InParanoid" id="B9NAG4"/>
<name>B9NAG4_POPTR</name>
<dbReference type="AlphaFoldDB" id="B9NAG4"/>
<reference evidence="2" key="2">
    <citation type="submission" date="2017-07" db="EMBL/GenBank/DDBJ databases">
        <title>WGS assembly of Populus trichocarpa.</title>
        <authorList>
            <person name="Tuskan G."/>
            <person name="Difazio S."/>
            <person name="Jansson S."/>
            <person name="Bohlmann J."/>
            <person name="Grigoriev I."/>
            <person name="Hellsten U."/>
            <person name="Putnam N."/>
            <person name="Ralph S."/>
            <person name="Rombauts S."/>
            <person name="Salamov A."/>
            <person name="Schein J."/>
            <person name="Sterck L."/>
            <person name="Aerts A."/>
            <person name="Bhalerao R."/>
            <person name="Bhalerao R."/>
            <person name="Blaudez D."/>
            <person name="Boerjan W."/>
            <person name="Brun A."/>
            <person name="Brunner A."/>
            <person name="Busov V."/>
            <person name="Campbell M."/>
            <person name="Carlson J."/>
            <person name="Chalot M."/>
            <person name="Chapman J."/>
            <person name="Chen G."/>
            <person name="Cooper D."/>
            <person name="Coutinho P."/>
            <person name="Couturier J."/>
            <person name="Covert S."/>
            <person name="Cronk Q."/>
            <person name="Cunningham R."/>
            <person name="Davis J."/>
            <person name="Degroeve S."/>
            <person name="Dejardin A."/>
            <person name="Depamphilis C."/>
            <person name="Detter J."/>
            <person name="Dirks B."/>
            <person name="Dubchak I."/>
            <person name="Duplessis S."/>
            <person name="Ehlting J."/>
            <person name="Ellis B."/>
            <person name="Gendler K."/>
            <person name="Goodstein D."/>
            <person name="Gribskov M."/>
            <person name="Grimwood J."/>
            <person name="Groover A."/>
            <person name="Gunter L."/>
            <person name="Hamberger B."/>
            <person name="Heinze B."/>
            <person name="Helariutta Y."/>
            <person name="Henrissat B."/>
            <person name="Holligan D."/>
            <person name="Holt R."/>
            <person name="Huang W."/>
            <person name="Islam-Faridi N."/>
            <person name="Jones S."/>
            <person name="Jones-Rhoades M."/>
            <person name="Jorgensen R."/>
            <person name="Joshi C."/>
            <person name="Kangasjarvi J."/>
            <person name="Karlsson J."/>
            <person name="Kelleher C."/>
            <person name="Kirkpatrick R."/>
            <person name="Kirst M."/>
            <person name="Kohler A."/>
            <person name="Kalluri U."/>
            <person name="Larimer F."/>
            <person name="Leebens-Mack J."/>
            <person name="Leple J."/>
            <person name="Locascio P."/>
            <person name="Lou Y."/>
            <person name="Lucas S."/>
            <person name="Martin F."/>
            <person name="Montanini B."/>
            <person name="Napoli C."/>
            <person name="Nelson D."/>
            <person name="Nelson C."/>
            <person name="Nieminen K."/>
            <person name="Nilsson O."/>
            <person name="Pereda V."/>
            <person name="Peter G."/>
            <person name="Philippe R."/>
            <person name="Pilate G."/>
            <person name="Poliakov A."/>
            <person name="Razumovskaya J."/>
            <person name="Richardson P."/>
            <person name="Rinaldi C."/>
            <person name="Ritland K."/>
            <person name="Rouze P."/>
            <person name="Ryaboy D."/>
            <person name="Schmutz J."/>
            <person name="Schrader J."/>
            <person name="Segerman B."/>
            <person name="Shin H."/>
            <person name="Siddiqui A."/>
            <person name="Sterky F."/>
            <person name="Terry A."/>
            <person name="Tsai C."/>
            <person name="Uberbacher E."/>
            <person name="Unneberg P."/>
            <person name="Vahala J."/>
            <person name="Wall K."/>
            <person name="Wessler S."/>
            <person name="Yang G."/>
            <person name="Yin T."/>
            <person name="Douglas C."/>
            <person name="Marra M."/>
            <person name="Sandberg G."/>
            <person name="Van De Peer Y."/>
            <person name="Rokhsar D."/>
        </authorList>
    </citation>
    <scope>NUCLEOTIDE SEQUENCE</scope>
    <source>
        <strain evidence="2">Nisqually-1</strain>
    </source>
</reference>
<accession>B9NAG4</accession>
<protein>
    <submittedName>
        <fullName evidence="2">Uncharacterized protein</fullName>
    </submittedName>
</protein>
<proteinExistence type="predicted"/>
<gene>
    <name evidence="1" type="ORF">POPTR_008G222600</name>
    <name evidence="2" type="ORF">POPTR_008G224700</name>
</gene>
<dbReference type="EMBL" id="CM009297">
    <property type="protein sequence ID" value="PNT26143.1"/>
    <property type="molecule type" value="Genomic_DNA"/>
</dbReference>
<keyword evidence="3" id="KW-1185">Reference proteome</keyword>
<evidence type="ECO:0000313" key="1">
    <source>
        <dbReference type="EMBL" id="PNT26119.1"/>
    </source>
</evidence>
<dbReference type="STRING" id="3694.B9NAG4"/>
<evidence type="ECO:0000313" key="2">
    <source>
        <dbReference type="EMBL" id="PNT26143.1"/>
    </source>
</evidence>
<dbReference type="EMBL" id="CM009297">
    <property type="protein sequence ID" value="PNT26119.1"/>
    <property type="molecule type" value="Genomic_DNA"/>
</dbReference>
<organism evidence="2 3">
    <name type="scientific">Populus trichocarpa</name>
    <name type="common">Western balsam poplar</name>
    <name type="synonym">Populus balsamifera subsp. trichocarpa</name>
    <dbReference type="NCBI Taxonomy" id="3694"/>
    <lineage>
        <taxon>Eukaryota</taxon>
        <taxon>Viridiplantae</taxon>
        <taxon>Streptophyta</taxon>
        <taxon>Embryophyta</taxon>
        <taxon>Tracheophyta</taxon>
        <taxon>Spermatophyta</taxon>
        <taxon>Magnoliopsida</taxon>
        <taxon>eudicotyledons</taxon>
        <taxon>Gunneridae</taxon>
        <taxon>Pentapetalae</taxon>
        <taxon>rosids</taxon>
        <taxon>fabids</taxon>
        <taxon>Malpighiales</taxon>
        <taxon>Salicaceae</taxon>
        <taxon>Saliceae</taxon>
        <taxon>Populus</taxon>
    </lineage>
</organism>
<reference evidence="2 3" key="1">
    <citation type="journal article" date="2006" name="Science">
        <title>The genome of black cottonwood, Populus trichocarpa (Torr. &amp; Gray).</title>
        <authorList>
            <person name="Tuskan G.A."/>
            <person name="Difazio S."/>
            <person name="Jansson S."/>
            <person name="Bohlmann J."/>
            <person name="Grigoriev I."/>
            <person name="Hellsten U."/>
            <person name="Putnam N."/>
            <person name="Ralph S."/>
            <person name="Rombauts S."/>
            <person name="Salamov A."/>
            <person name="Schein J."/>
            <person name="Sterck L."/>
            <person name="Aerts A."/>
            <person name="Bhalerao R.R."/>
            <person name="Bhalerao R.P."/>
            <person name="Blaudez D."/>
            <person name="Boerjan W."/>
            <person name="Brun A."/>
            <person name="Brunner A."/>
            <person name="Busov V."/>
            <person name="Campbell M."/>
            <person name="Carlson J."/>
            <person name="Chalot M."/>
            <person name="Chapman J."/>
            <person name="Chen G.L."/>
            <person name="Cooper D."/>
            <person name="Coutinho P.M."/>
            <person name="Couturier J."/>
            <person name="Covert S."/>
            <person name="Cronk Q."/>
            <person name="Cunningham R."/>
            <person name="Davis J."/>
            <person name="Degroeve S."/>
            <person name="Dejardin A."/>
            <person name="Depamphilis C."/>
            <person name="Detter J."/>
            <person name="Dirks B."/>
            <person name="Dubchak I."/>
            <person name="Duplessis S."/>
            <person name="Ehlting J."/>
            <person name="Ellis B."/>
            <person name="Gendler K."/>
            <person name="Goodstein D."/>
            <person name="Gribskov M."/>
            <person name="Grimwood J."/>
            <person name="Groover A."/>
            <person name="Gunter L."/>
            <person name="Hamberger B."/>
            <person name="Heinze B."/>
            <person name="Helariutta Y."/>
            <person name="Henrissat B."/>
            <person name="Holligan D."/>
            <person name="Holt R."/>
            <person name="Huang W."/>
            <person name="Islam-Faridi N."/>
            <person name="Jones S."/>
            <person name="Jones-Rhoades M."/>
            <person name="Jorgensen R."/>
            <person name="Joshi C."/>
            <person name="Kangasjarvi J."/>
            <person name="Karlsson J."/>
            <person name="Kelleher C."/>
            <person name="Kirkpatrick R."/>
            <person name="Kirst M."/>
            <person name="Kohler A."/>
            <person name="Kalluri U."/>
            <person name="Larimer F."/>
            <person name="Leebens-Mack J."/>
            <person name="Leple J.C."/>
            <person name="Locascio P."/>
            <person name="Lou Y."/>
            <person name="Lucas S."/>
            <person name="Martin F."/>
            <person name="Montanini B."/>
            <person name="Napoli C."/>
            <person name="Nelson D.R."/>
            <person name="Nelson C."/>
            <person name="Nieminen K."/>
            <person name="Nilsson O."/>
            <person name="Pereda V."/>
            <person name="Peter G."/>
            <person name="Philippe R."/>
            <person name="Pilate G."/>
            <person name="Poliakov A."/>
            <person name="Razumovskaya J."/>
            <person name="Richardson P."/>
            <person name="Rinaldi C."/>
            <person name="Ritland K."/>
            <person name="Rouze P."/>
            <person name="Ryaboy D."/>
            <person name="Schmutz J."/>
            <person name="Schrader J."/>
            <person name="Segerman B."/>
            <person name="Shin H."/>
            <person name="Siddiqui A."/>
            <person name="Sterky F."/>
            <person name="Terry A."/>
            <person name="Tsai C.J."/>
            <person name="Uberbacher E."/>
            <person name="Unneberg P."/>
            <person name="Vahala J."/>
            <person name="Wall K."/>
            <person name="Wessler S."/>
            <person name="Yang G."/>
            <person name="Yin T."/>
            <person name="Douglas C."/>
            <person name="Marra M."/>
            <person name="Sandberg G."/>
            <person name="Van de Peer Y."/>
            <person name="Rokhsar D."/>
        </authorList>
    </citation>
    <scope>NUCLEOTIDE SEQUENCE [LARGE SCALE GENOMIC DNA]</scope>
    <source>
        <strain evidence="3">cv. Nisqually</strain>
        <strain evidence="2">Nisqually-1</strain>
    </source>
</reference>
<dbReference type="eggNOG" id="KOG0433">
    <property type="taxonomic scope" value="Eukaryota"/>
</dbReference>
<dbReference type="HOGENOM" id="CLU_2376773_0_0_1"/>